<keyword evidence="3 4" id="KW-0175">Coiled coil</keyword>
<evidence type="ECO:0000259" key="5">
    <source>
        <dbReference type="Pfam" id="PF05622"/>
    </source>
</evidence>
<evidence type="ECO:0000256" key="4">
    <source>
        <dbReference type="SAM" id="Coils"/>
    </source>
</evidence>
<evidence type="ECO:0000259" key="6">
    <source>
        <dbReference type="Pfam" id="PF19047"/>
    </source>
</evidence>
<dbReference type="GO" id="GO:0005815">
    <property type="term" value="C:microtubule organizing center"/>
    <property type="evidence" value="ECO:0007669"/>
    <property type="project" value="TreeGrafter"/>
</dbReference>
<dbReference type="GO" id="GO:0030705">
    <property type="term" value="P:cytoskeleton-dependent intracellular transport"/>
    <property type="evidence" value="ECO:0007669"/>
    <property type="project" value="InterPro"/>
</dbReference>
<dbReference type="AlphaFoldDB" id="A0A2A2JVV3"/>
<evidence type="ECO:0000313" key="8">
    <source>
        <dbReference type="Proteomes" id="UP000218231"/>
    </source>
</evidence>
<dbReference type="STRING" id="2018661.A0A2A2JVV3"/>
<proteinExistence type="predicted"/>
<dbReference type="GO" id="GO:0031122">
    <property type="term" value="P:cytoplasmic microtubule organization"/>
    <property type="evidence" value="ECO:0007669"/>
    <property type="project" value="InterPro"/>
</dbReference>
<reference evidence="7 8" key="1">
    <citation type="journal article" date="2017" name="Curr. Biol.">
        <title>Genome architecture and evolution of a unichromosomal asexual nematode.</title>
        <authorList>
            <person name="Fradin H."/>
            <person name="Zegar C."/>
            <person name="Gutwein M."/>
            <person name="Lucas J."/>
            <person name="Kovtun M."/>
            <person name="Corcoran D."/>
            <person name="Baugh L.R."/>
            <person name="Kiontke K."/>
            <person name="Gunsalus K."/>
            <person name="Fitch D.H."/>
            <person name="Piano F."/>
        </authorList>
    </citation>
    <scope>NUCLEOTIDE SEQUENCE [LARGE SCALE GENOMIC DNA]</scope>
    <source>
        <strain evidence="7">PF1309</strain>
    </source>
</reference>
<feature type="domain" description="Hook C-terminal" evidence="5">
    <location>
        <begin position="205"/>
        <end position="682"/>
    </location>
</feature>
<keyword evidence="8" id="KW-1185">Reference proteome</keyword>
<evidence type="ECO:0000256" key="1">
    <source>
        <dbReference type="ARBA" id="ARBA00004496"/>
    </source>
</evidence>
<dbReference type="PANTHER" id="PTHR18947">
    <property type="entry name" value="HOOK PROTEINS"/>
    <property type="match status" value="1"/>
</dbReference>
<dbReference type="OrthoDB" id="49395at2759"/>
<dbReference type="GO" id="GO:0005737">
    <property type="term" value="C:cytoplasm"/>
    <property type="evidence" value="ECO:0007669"/>
    <property type="project" value="UniProtKB-SubCell"/>
</dbReference>
<evidence type="ECO:0008006" key="9">
    <source>
        <dbReference type="Google" id="ProtNLM"/>
    </source>
</evidence>
<dbReference type="Pfam" id="PF19047">
    <property type="entry name" value="HOOK_N"/>
    <property type="match status" value="1"/>
</dbReference>
<dbReference type="SUPFAM" id="SSF116907">
    <property type="entry name" value="Hook domain"/>
    <property type="match status" value="1"/>
</dbReference>
<feature type="coiled-coil region" evidence="4">
    <location>
        <begin position="204"/>
        <end position="424"/>
    </location>
</feature>
<feature type="coiled-coil region" evidence="4">
    <location>
        <begin position="528"/>
        <end position="583"/>
    </location>
</feature>
<evidence type="ECO:0000256" key="3">
    <source>
        <dbReference type="ARBA" id="ARBA00023054"/>
    </source>
</evidence>
<accession>A0A2A2JVV3</accession>
<dbReference type="Pfam" id="PF05622">
    <property type="entry name" value="HOOK"/>
    <property type="match status" value="1"/>
</dbReference>
<keyword evidence="2" id="KW-0963">Cytoplasm</keyword>
<dbReference type="EMBL" id="LIAE01010193">
    <property type="protein sequence ID" value="PAV65807.1"/>
    <property type="molecule type" value="Genomic_DNA"/>
</dbReference>
<name>A0A2A2JVV3_9BILA</name>
<feature type="coiled-coil region" evidence="4">
    <location>
        <begin position="455"/>
        <end position="503"/>
    </location>
</feature>
<protein>
    <recommendedName>
        <fullName evidence="9">HOOK N-terminal domain-containing protein</fullName>
    </recommendedName>
</protein>
<dbReference type="Gene3D" id="1.10.418.10">
    <property type="entry name" value="Calponin-like domain"/>
    <property type="match status" value="1"/>
</dbReference>
<comment type="caution">
    <text evidence="7">The sequence shown here is derived from an EMBL/GenBank/DDBJ whole genome shotgun (WGS) entry which is preliminary data.</text>
</comment>
<dbReference type="InterPro" id="IPR008636">
    <property type="entry name" value="Hook_C"/>
</dbReference>
<comment type="subcellular location">
    <subcellularLocation>
        <location evidence="1">Cytoplasm</location>
    </subcellularLocation>
</comment>
<feature type="domain" description="HOOK N-terminal" evidence="6">
    <location>
        <begin position="14"/>
        <end position="160"/>
    </location>
</feature>
<organism evidence="7 8">
    <name type="scientific">Diploscapter pachys</name>
    <dbReference type="NCBI Taxonomy" id="2018661"/>
    <lineage>
        <taxon>Eukaryota</taxon>
        <taxon>Metazoa</taxon>
        <taxon>Ecdysozoa</taxon>
        <taxon>Nematoda</taxon>
        <taxon>Chromadorea</taxon>
        <taxon>Rhabditida</taxon>
        <taxon>Rhabditina</taxon>
        <taxon>Rhabditomorpha</taxon>
        <taxon>Rhabditoidea</taxon>
        <taxon>Rhabditidae</taxon>
        <taxon>Diploscapter</taxon>
    </lineage>
</organism>
<dbReference type="GO" id="GO:0008017">
    <property type="term" value="F:microtubule binding"/>
    <property type="evidence" value="ECO:0007669"/>
    <property type="project" value="InterPro"/>
</dbReference>
<sequence length="697" mass="80838">MSVPEEVVESFPLLMKWASLIHSSVGCNLDIPSLKSGRIFAEILHLSDDEYFTEDWLESIHSFDNSVNTRIIRHNMGKVEAMVKNYYAEKARRKLMGNELWSIADNIADDSDESTHQAIVAMACLVVSAPFLCSNANKEHMERLQNQTEEVQMSMVNAMQLVTTNAPEFEEGETVTLVSSHSRGSASALSATDDENPEQMQAMLKAKFDEVAKLTKEKERLEKELELSKKRSGSDSTTENMEKEIRILKSSKLKLEEHAIELESERDVCKQKLEELMCKNEDLEKKALSILSMEEELRRLRDEVEELRAKRMQMDDLSLAHEQLKNRNNEMKHLQQENQLLRNKVESYVRQIAELEEAKNNRKQLHSQLGAYKAKAEEKERDAEGLMRKVDMLAHELVVAQERISQLEVENRRLLDAKQEMETRLRLDGVLSQSGNESGVMEHSLHEDMKLSLGEANNSERIRELEAEKEQLLERVRTAESKIAQLESELKVETKKKADAKKMLDDLESYGQDDEEKKKDTVDLRLQIEKQNIEIDHLRKLYESAEKKATEADEAKLRTVEELENQKKTNAAMEDQHRVYMEKAKLIIVDQDRRMTATSETGFSHAEFDSMRRTIEQKDKQIRRLEERLTEMCNMHEQEQRLVTTQYYQMTQKVEQADRRNGSMEQNGGPKTFLSQHRQSTAFTARYCNSFNKNHFK</sequence>
<dbReference type="PANTHER" id="PTHR18947:SF28">
    <property type="entry name" value="GIRDIN, ISOFORM A"/>
    <property type="match status" value="1"/>
</dbReference>
<dbReference type="InterPro" id="IPR036872">
    <property type="entry name" value="CH_dom_sf"/>
</dbReference>
<evidence type="ECO:0000256" key="2">
    <source>
        <dbReference type="ARBA" id="ARBA00022490"/>
    </source>
</evidence>
<dbReference type="InterPro" id="IPR043936">
    <property type="entry name" value="HOOK_N"/>
</dbReference>
<feature type="coiled-coil region" evidence="4">
    <location>
        <begin position="608"/>
        <end position="642"/>
    </location>
</feature>
<gene>
    <name evidence="7" type="ORF">WR25_00978</name>
</gene>
<evidence type="ECO:0000313" key="7">
    <source>
        <dbReference type="EMBL" id="PAV65807.1"/>
    </source>
</evidence>
<dbReference type="Proteomes" id="UP000218231">
    <property type="component" value="Unassembled WGS sequence"/>
</dbReference>
<dbReference type="GO" id="GO:0051959">
    <property type="term" value="F:dynein light intermediate chain binding"/>
    <property type="evidence" value="ECO:0007669"/>
    <property type="project" value="TreeGrafter"/>
</dbReference>